<gene>
    <name evidence="2" type="ORF">NF556_03255</name>
</gene>
<accession>A0ABY4YVY3</accession>
<evidence type="ECO:0000313" key="3">
    <source>
        <dbReference type="Proteomes" id="UP001056455"/>
    </source>
</evidence>
<dbReference type="Pfam" id="PF01865">
    <property type="entry name" value="PhoU_div"/>
    <property type="match status" value="1"/>
</dbReference>
<sequence>MSRSIQAVRFKLTPQNTSFYGQFADLATHIRDGAHLLKATIEGPPGEWAAAAKALKQIEHEGDEATHAILSAVNSSFITPFDRDDIYRLAARLDDCLDHIEASAEIMVLYRVGELPAAVTAQVDVLVEMADLTLKAMPGLEKMHDLQEFWIAINSLENEADRNYRQMIAALFDGDRDAVDIIKFKELFDELEAAADSFETVANTVESIAAKES</sequence>
<comment type="similarity">
    <text evidence="1">Belongs to the UPF0111 family.</text>
</comment>
<evidence type="ECO:0000313" key="2">
    <source>
        <dbReference type="EMBL" id="USQ80689.1"/>
    </source>
</evidence>
<keyword evidence="3" id="KW-1185">Reference proteome</keyword>
<dbReference type="Proteomes" id="UP001056455">
    <property type="component" value="Chromosome"/>
</dbReference>
<dbReference type="RefSeq" id="WP_252594067.1">
    <property type="nucleotide sequence ID" value="NZ_CP099489.1"/>
</dbReference>
<organism evidence="2 3">
    <name type="scientific">Ornithinimicrobium faecis</name>
    <dbReference type="NCBI Taxonomy" id="2934158"/>
    <lineage>
        <taxon>Bacteria</taxon>
        <taxon>Bacillati</taxon>
        <taxon>Actinomycetota</taxon>
        <taxon>Actinomycetes</taxon>
        <taxon>Micrococcales</taxon>
        <taxon>Ornithinimicrobiaceae</taxon>
        <taxon>Ornithinimicrobium</taxon>
    </lineage>
</organism>
<dbReference type="InterPro" id="IPR018445">
    <property type="entry name" value="Put_Phosphate_transp_reg"/>
</dbReference>
<dbReference type="PANTHER" id="PTHR37298">
    <property type="entry name" value="UPF0111 PROTEIN YKAA"/>
    <property type="match status" value="1"/>
</dbReference>
<dbReference type="PANTHER" id="PTHR37298:SF1">
    <property type="entry name" value="UPF0111 PROTEIN YKAA"/>
    <property type="match status" value="1"/>
</dbReference>
<dbReference type="EMBL" id="CP099489">
    <property type="protein sequence ID" value="USQ80689.1"/>
    <property type="molecule type" value="Genomic_DNA"/>
</dbReference>
<proteinExistence type="inferred from homology"/>
<protein>
    <submittedName>
        <fullName evidence="2">DUF47 family protein</fullName>
    </submittedName>
</protein>
<dbReference type="InterPro" id="IPR038078">
    <property type="entry name" value="PhoU-like_sf"/>
</dbReference>
<dbReference type="Gene3D" id="1.20.58.220">
    <property type="entry name" value="Phosphate transport system protein phou homolog 2, domain 2"/>
    <property type="match status" value="1"/>
</dbReference>
<name>A0ABY4YVY3_9MICO</name>
<dbReference type="InterPro" id="IPR052912">
    <property type="entry name" value="UPF0111_domain"/>
</dbReference>
<evidence type="ECO:0000256" key="1">
    <source>
        <dbReference type="ARBA" id="ARBA00008591"/>
    </source>
</evidence>
<reference evidence="2" key="1">
    <citation type="submission" date="2022-06" db="EMBL/GenBank/DDBJ databases">
        <title>Ornithinimicrobium HY1793.</title>
        <authorList>
            <person name="Huang Y."/>
        </authorList>
    </citation>
    <scope>NUCLEOTIDE SEQUENCE</scope>
    <source>
        <strain evidence="2">HY1793</strain>
    </source>
</reference>